<evidence type="ECO:0000313" key="1">
    <source>
        <dbReference type="EnsemblPlants" id="Kaladp0018s0004.1.v1.1.CDS.1"/>
    </source>
</evidence>
<evidence type="ECO:0000313" key="2">
    <source>
        <dbReference type="Proteomes" id="UP000594263"/>
    </source>
</evidence>
<sequence length="109" mass="12267">MVVGGTRCRRCTGEGPLRFVCALPNPGNVALEYESFLIFFSTFIAPCLEMVMCKLLKECIAGMADHFLLPKVRNVVSCQVLFGKPALVFKSLPLMSQHIHELRMVHFHQ</sequence>
<protein>
    <submittedName>
        <fullName evidence="1">Uncharacterized protein</fullName>
    </submittedName>
</protein>
<proteinExistence type="predicted"/>
<dbReference type="Gramene" id="Kaladp0018s0004.1.v1.1">
    <property type="protein sequence ID" value="Kaladp0018s0004.1.v1.1.CDS.1"/>
    <property type="gene ID" value="Kaladp0018s0004.v1.1"/>
</dbReference>
<dbReference type="EnsemblPlants" id="Kaladp0018s0004.1.v1.1">
    <property type="protein sequence ID" value="Kaladp0018s0004.1.v1.1.CDS.1"/>
    <property type="gene ID" value="Kaladp0018s0004.v1.1"/>
</dbReference>
<reference evidence="1" key="1">
    <citation type="submission" date="2021-01" db="UniProtKB">
        <authorList>
            <consortium name="EnsemblPlants"/>
        </authorList>
    </citation>
    <scope>IDENTIFICATION</scope>
</reference>
<dbReference type="AlphaFoldDB" id="A0A7N0T1G4"/>
<name>A0A7N0T1G4_KALFE</name>
<organism evidence="1 2">
    <name type="scientific">Kalanchoe fedtschenkoi</name>
    <name type="common">Lavender scallops</name>
    <name type="synonym">South American air plant</name>
    <dbReference type="NCBI Taxonomy" id="63787"/>
    <lineage>
        <taxon>Eukaryota</taxon>
        <taxon>Viridiplantae</taxon>
        <taxon>Streptophyta</taxon>
        <taxon>Embryophyta</taxon>
        <taxon>Tracheophyta</taxon>
        <taxon>Spermatophyta</taxon>
        <taxon>Magnoliopsida</taxon>
        <taxon>eudicotyledons</taxon>
        <taxon>Gunneridae</taxon>
        <taxon>Pentapetalae</taxon>
        <taxon>Saxifragales</taxon>
        <taxon>Crassulaceae</taxon>
        <taxon>Kalanchoe</taxon>
    </lineage>
</organism>
<accession>A0A7N0T1G4</accession>
<dbReference type="Proteomes" id="UP000594263">
    <property type="component" value="Unplaced"/>
</dbReference>
<keyword evidence="2" id="KW-1185">Reference proteome</keyword>